<accession>A0A7J7KWY9</accession>
<evidence type="ECO:0000313" key="1">
    <source>
        <dbReference type="EMBL" id="KAF6134867.1"/>
    </source>
</evidence>
<reference evidence="1 2" key="1">
    <citation type="journal article" date="2020" name="IScience">
        <title>Genome Sequencing of the Endangered Kingdonia uniflora (Circaeasteraceae, Ranunculales) Reveals Potential Mechanisms of Evolutionary Specialization.</title>
        <authorList>
            <person name="Sun Y."/>
            <person name="Deng T."/>
            <person name="Zhang A."/>
            <person name="Moore M.J."/>
            <person name="Landis J.B."/>
            <person name="Lin N."/>
            <person name="Zhang H."/>
            <person name="Zhang X."/>
            <person name="Huang J."/>
            <person name="Zhang X."/>
            <person name="Sun H."/>
            <person name="Wang H."/>
        </authorList>
    </citation>
    <scope>NUCLEOTIDE SEQUENCE [LARGE SCALE GENOMIC DNA]</scope>
    <source>
        <strain evidence="1">TB1705</strain>
        <tissue evidence="1">Leaf</tissue>
    </source>
</reference>
<organism evidence="1 2">
    <name type="scientific">Kingdonia uniflora</name>
    <dbReference type="NCBI Taxonomy" id="39325"/>
    <lineage>
        <taxon>Eukaryota</taxon>
        <taxon>Viridiplantae</taxon>
        <taxon>Streptophyta</taxon>
        <taxon>Embryophyta</taxon>
        <taxon>Tracheophyta</taxon>
        <taxon>Spermatophyta</taxon>
        <taxon>Magnoliopsida</taxon>
        <taxon>Ranunculales</taxon>
        <taxon>Circaeasteraceae</taxon>
        <taxon>Kingdonia</taxon>
    </lineage>
</organism>
<sequence>HHKFPILESQSFDNIERLKSGRPSLRIFIIVGFIWDSAMKMKMCLNLFNNRRSESLDLLFPIPLMFQKITLIEIFFCCWTWC</sequence>
<evidence type="ECO:0000313" key="2">
    <source>
        <dbReference type="Proteomes" id="UP000541444"/>
    </source>
</evidence>
<gene>
    <name evidence="1" type="ORF">GIB67_002268</name>
</gene>
<name>A0A7J7KWY9_9MAGN</name>
<proteinExistence type="predicted"/>
<protein>
    <submittedName>
        <fullName evidence="1">Uncharacterized protein</fullName>
    </submittedName>
</protein>
<dbReference type="Proteomes" id="UP000541444">
    <property type="component" value="Unassembled WGS sequence"/>
</dbReference>
<dbReference type="EMBL" id="JACGCM010002827">
    <property type="protein sequence ID" value="KAF6134867.1"/>
    <property type="molecule type" value="Genomic_DNA"/>
</dbReference>
<feature type="non-terminal residue" evidence="1">
    <location>
        <position position="1"/>
    </location>
</feature>
<keyword evidence="2" id="KW-1185">Reference proteome</keyword>
<dbReference type="AlphaFoldDB" id="A0A7J7KWY9"/>
<comment type="caution">
    <text evidence="1">The sequence shown here is derived from an EMBL/GenBank/DDBJ whole genome shotgun (WGS) entry which is preliminary data.</text>
</comment>